<keyword evidence="2" id="KW-1185">Reference proteome</keyword>
<dbReference type="SUPFAM" id="SSF51905">
    <property type="entry name" value="FAD/NAD(P)-binding domain"/>
    <property type="match status" value="1"/>
</dbReference>
<reference evidence="1" key="1">
    <citation type="journal article" date="2020" name="Fungal Divers.">
        <title>Resolving the Mortierellaceae phylogeny through synthesis of multi-gene phylogenetics and phylogenomics.</title>
        <authorList>
            <person name="Vandepol N."/>
            <person name="Liber J."/>
            <person name="Desiro A."/>
            <person name="Na H."/>
            <person name="Kennedy M."/>
            <person name="Barry K."/>
            <person name="Grigoriev I.V."/>
            <person name="Miller A.N."/>
            <person name="O'Donnell K."/>
            <person name="Stajich J.E."/>
            <person name="Bonito G."/>
        </authorList>
    </citation>
    <scope>NUCLEOTIDE SEQUENCE</scope>
    <source>
        <strain evidence="1">MES-2147</strain>
    </source>
</reference>
<dbReference type="InterPro" id="IPR036188">
    <property type="entry name" value="FAD/NAD-bd_sf"/>
</dbReference>
<dbReference type="Gene3D" id="3.50.50.60">
    <property type="entry name" value="FAD/NAD(P)-binding domain"/>
    <property type="match status" value="1"/>
</dbReference>
<evidence type="ECO:0000313" key="1">
    <source>
        <dbReference type="EMBL" id="KAG0001278.1"/>
    </source>
</evidence>
<accession>A0A9P6STZ9</accession>
<dbReference type="OrthoDB" id="655030at2759"/>
<proteinExistence type="predicted"/>
<comment type="caution">
    <text evidence="1">The sequence shown here is derived from an EMBL/GenBank/DDBJ whole genome shotgun (WGS) entry which is preliminary data.</text>
</comment>
<dbReference type="EMBL" id="JAAAHW010000546">
    <property type="protein sequence ID" value="KAG0001278.1"/>
    <property type="molecule type" value="Genomic_DNA"/>
</dbReference>
<dbReference type="AlphaFoldDB" id="A0A9P6STZ9"/>
<organism evidence="1 2">
    <name type="scientific">Modicella reniformis</name>
    <dbReference type="NCBI Taxonomy" id="1440133"/>
    <lineage>
        <taxon>Eukaryota</taxon>
        <taxon>Fungi</taxon>
        <taxon>Fungi incertae sedis</taxon>
        <taxon>Mucoromycota</taxon>
        <taxon>Mortierellomycotina</taxon>
        <taxon>Mortierellomycetes</taxon>
        <taxon>Mortierellales</taxon>
        <taxon>Mortierellaceae</taxon>
        <taxon>Modicella</taxon>
    </lineage>
</organism>
<evidence type="ECO:0000313" key="2">
    <source>
        <dbReference type="Proteomes" id="UP000749646"/>
    </source>
</evidence>
<sequence>MALGPSILPVFEQLGLLEELKKIALPCPVAEMYTNEIEKLGTIDMSDHEKLTTYEADVLVGADGAYSGVRQSMCKRLDERGRLPKSDQENFSIGSVIMVGVAEPKDPTKYPQLNDN</sequence>
<evidence type="ECO:0008006" key="3">
    <source>
        <dbReference type="Google" id="ProtNLM"/>
    </source>
</evidence>
<protein>
    <recommendedName>
        <fullName evidence="3">FAD-binding domain-containing protein</fullName>
    </recommendedName>
</protein>
<name>A0A9P6STZ9_9FUNG</name>
<gene>
    <name evidence="1" type="ORF">BGZ65_003629</name>
</gene>
<dbReference type="Proteomes" id="UP000749646">
    <property type="component" value="Unassembled WGS sequence"/>
</dbReference>
<feature type="non-terminal residue" evidence="1">
    <location>
        <position position="116"/>
    </location>
</feature>